<feature type="transmembrane region" description="Helical" evidence="5">
    <location>
        <begin position="117"/>
        <end position="134"/>
    </location>
</feature>
<dbReference type="GO" id="GO:0005886">
    <property type="term" value="C:plasma membrane"/>
    <property type="evidence" value="ECO:0007669"/>
    <property type="project" value="TreeGrafter"/>
</dbReference>
<feature type="transmembrane region" description="Helical" evidence="5">
    <location>
        <begin position="290"/>
        <end position="311"/>
    </location>
</feature>
<dbReference type="CDD" id="cd17365">
    <property type="entry name" value="MFS_PcaK_like"/>
    <property type="match status" value="1"/>
</dbReference>
<dbReference type="SUPFAM" id="SSF103473">
    <property type="entry name" value="MFS general substrate transporter"/>
    <property type="match status" value="1"/>
</dbReference>
<dbReference type="STRING" id="34027.SAMN05421829_102158"/>
<feature type="transmembrane region" description="Helical" evidence="5">
    <location>
        <begin position="377"/>
        <end position="402"/>
    </location>
</feature>
<dbReference type="Gene3D" id="1.20.1250.20">
    <property type="entry name" value="MFS general substrate transporter like domains"/>
    <property type="match status" value="1"/>
</dbReference>
<feature type="transmembrane region" description="Helical" evidence="5">
    <location>
        <begin position="22"/>
        <end position="44"/>
    </location>
</feature>
<feature type="transmembrane region" description="Helical" evidence="5">
    <location>
        <begin position="175"/>
        <end position="195"/>
    </location>
</feature>
<reference evidence="8" key="1">
    <citation type="submission" date="2017-01" db="EMBL/GenBank/DDBJ databases">
        <authorList>
            <person name="Varghese N."/>
            <person name="Submissions S."/>
        </authorList>
    </citation>
    <scope>NUCLEOTIDE SEQUENCE [LARGE SCALE GENOMIC DNA]</scope>
    <source>
        <strain evidence="8">ATCC 51758</strain>
    </source>
</reference>
<dbReference type="PANTHER" id="PTHR23508">
    <property type="entry name" value="CARBOXYLIC ACID TRANSPORTER PROTEIN HOMOLOG"/>
    <property type="match status" value="1"/>
</dbReference>
<keyword evidence="8" id="KW-1185">Reference proteome</keyword>
<dbReference type="AlphaFoldDB" id="A0A1N6PR00"/>
<feature type="transmembrane region" description="Helical" evidence="5">
    <location>
        <begin position="255"/>
        <end position="275"/>
    </location>
</feature>
<feature type="domain" description="Major facilitator superfamily (MFS) profile" evidence="6">
    <location>
        <begin position="22"/>
        <end position="432"/>
    </location>
</feature>
<dbReference type="InterPro" id="IPR020846">
    <property type="entry name" value="MFS_dom"/>
</dbReference>
<feature type="transmembrane region" description="Helical" evidence="5">
    <location>
        <begin position="88"/>
        <end position="105"/>
    </location>
</feature>
<protein>
    <submittedName>
        <fullName evidence="7">MFS transporter, AAHS family, benzoate transport protein</fullName>
    </submittedName>
</protein>
<name>A0A1N6PR00_9RHOO</name>
<dbReference type="PANTHER" id="PTHR23508:SF10">
    <property type="entry name" value="CARBOXYLIC ACID TRANSPORTER PROTEIN HOMOLOG"/>
    <property type="match status" value="1"/>
</dbReference>
<evidence type="ECO:0000313" key="7">
    <source>
        <dbReference type="EMBL" id="SIQ06737.1"/>
    </source>
</evidence>
<comment type="subcellular location">
    <subcellularLocation>
        <location evidence="1">Membrane</location>
        <topology evidence="1">Multi-pass membrane protein</topology>
    </subcellularLocation>
</comment>
<evidence type="ECO:0000256" key="2">
    <source>
        <dbReference type="ARBA" id="ARBA00022692"/>
    </source>
</evidence>
<dbReference type="EMBL" id="FTMD01000002">
    <property type="protein sequence ID" value="SIQ06737.1"/>
    <property type="molecule type" value="Genomic_DNA"/>
</dbReference>
<feature type="transmembrane region" description="Helical" evidence="5">
    <location>
        <begin position="342"/>
        <end position="365"/>
    </location>
</feature>
<dbReference type="InterPro" id="IPR005829">
    <property type="entry name" value="Sugar_transporter_CS"/>
</dbReference>
<evidence type="ECO:0000256" key="1">
    <source>
        <dbReference type="ARBA" id="ARBA00004141"/>
    </source>
</evidence>
<keyword evidence="4 5" id="KW-0472">Membrane</keyword>
<evidence type="ECO:0000256" key="5">
    <source>
        <dbReference type="SAM" id="Phobius"/>
    </source>
</evidence>
<evidence type="ECO:0000256" key="3">
    <source>
        <dbReference type="ARBA" id="ARBA00022989"/>
    </source>
</evidence>
<dbReference type="PROSITE" id="PS50850">
    <property type="entry name" value="MFS"/>
    <property type="match status" value="1"/>
</dbReference>
<keyword evidence="3 5" id="KW-1133">Transmembrane helix</keyword>
<sequence>MRNIDVHKLIDEAKFNRFHWQVLFWCALIIIFDGYDLVIYGVVLPVLMKEWGLSPIQAGTLGSYALFGMMFGALVFGPMSDRFGRKKVIAVCVILFSLFTFLNGFARDVTEFAVCRFLAGLGIGGVMPNVVALMTEYSPKKLRTTLVAIMFSGYSVGGMLSAGLGIYLIPAYGWSAVFFVAGLPLLLLPVILYLLPESIGFLLHAKRDQEAAILLSRVEGSFVPQPGDRYDFPTGTTGHAPLVALFKHGRALSTMMFWVAFFMCLLMVYALASWLPKLMTQAGYGLGSSLSFLLVLNLGAIFGAVGGGVVADRLHLKTVLMVFFVIGSVSISLLGYKSPTEVLYILVALAGATTIGSQILLYAYAAQFYPMAIRSTGIGWASGVGRSGAILGPIVGGTLLAMAMPLHFNFLFFAIPGAIAAFAVSLISRSAFHAPEEEQPLAFAGEIGVVTE</sequence>
<evidence type="ECO:0000313" key="8">
    <source>
        <dbReference type="Proteomes" id="UP000186819"/>
    </source>
</evidence>
<dbReference type="OrthoDB" id="7066727at2"/>
<organism evidence="7 8">
    <name type="scientific">Aromatoleum tolulyticum</name>
    <dbReference type="NCBI Taxonomy" id="34027"/>
    <lineage>
        <taxon>Bacteria</taxon>
        <taxon>Pseudomonadati</taxon>
        <taxon>Pseudomonadota</taxon>
        <taxon>Betaproteobacteria</taxon>
        <taxon>Rhodocyclales</taxon>
        <taxon>Rhodocyclaceae</taxon>
        <taxon>Aromatoleum</taxon>
    </lineage>
</organism>
<dbReference type="Pfam" id="PF07690">
    <property type="entry name" value="MFS_1"/>
    <property type="match status" value="1"/>
</dbReference>
<dbReference type="Proteomes" id="UP000186819">
    <property type="component" value="Unassembled WGS sequence"/>
</dbReference>
<accession>A0A1N6PR00</accession>
<feature type="transmembrane region" description="Helical" evidence="5">
    <location>
        <begin position="408"/>
        <end position="427"/>
    </location>
</feature>
<evidence type="ECO:0000259" key="6">
    <source>
        <dbReference type="PROSITE" id="PS50850"/>
    </source>
</evidence>
<feature type="transmembrane region" description="Helical" evidence="5">
    <location>
        <begin position="56"/>
        <end position="76"/>
    </location>
</feature>
<proteinExistence type="predicted"/>
<dbReference type="InterPro" id="IPR036259">
    <property type="entry name" value="MFS_trans_sf"/>
</dbReference>
<keyword evidence="2 5" id="KW-0812">Transmembrane</keyword>
<evidence type="ECO:0000256" key="4">
    <source>
        <dbReference type="ARBA" id="ARBA00023136"/>
    </source>
</evidence>
<dbReference type="GO" id="GO:0046943">
    <property type="term" value="F:carboxylic acid transmembrane transporter activity"/>
    <property type="evidence" value="ECO:0007669"/>
    <property type="project" value="TreeGrafter"/>
</dbReference>
<feature type="transmembrane region" description="Helical" evidence="5">
    <location>
        <begin position="146"/>
        <end position="169"/>
    </location>
</feature>
<dbReference type="PROSITE" id="PS00217">
    <property type="entry name" value="SUGAR_TRANSPORT_2"/>
    <property type="match status" value="1"/>
</dbReference>
<gene>
    <name evidence="7" type="ORF">SAMN05421829_102158</name>
</gene>
<dbReference type="InterPro" id="IPR011701">
    <property type="entry name" value="MFS"/>
</dbReference>
<dbReference type="RefSeq" id="WP_076600679.1">
    <property type="nucleotide sequence ID" value="NZ_FTMD01000002.1"/>
</dbReference>
<feature type="transmembrane region" description="Helical" evidence="5">
    <location>
        <begin position="318"/>
        <end position="336"/>
    </location>
</feature>